<proteinExistence type="predicted"/>
<keyword evidence="1" id="KW-0732">Signal</keyword>
<dbReference type="Pfam" id="PF09084">
    <property type="entry name" value="NMT1"/>
    <property type="match status" value="1"/>
</dbReference>
<evidence type="ECO:0000256" key="1">
    <source>
        <dbReference type="SAM" id="SignalP"/>
    </source>
</evidence>
<evidence type="ECO:0000313" key="3">
    <source>
        <dbReference type="EMBL" id="MFM0004861.1"/>
    </source>
</evidence>
<dbReference type="PANTHER" id="PTHR30024:SF42">
    <property type="entry name" value="ALIPHATIC SULFONATES-BINDING PROTEIN-RELATED"/>
    <property type="match status" value="1"/>
</dbReference>
<evidence type="ECO:0000259" key="2">
    <source>
        <dbReference type="Pfam" id="PF09084"/>
    </source>
</evidence>
<keyword evidence="4" id="KW-1185">Reference proteome</keyword>
<protein>
    <submittedName>
        <fullName evidence="3">ABC transporter substrate-binding protein</fullName>
    </submittedName>
</protein>
<name>A0ABW9AYQ6_9BURK</name>
<feature type="domain" description="SsuA/THI5-like" evidence="2">
    <location>
        <begin position="80"/>
        <end position="264"/>
    </location>
</feature>
<dbReference type="Gene3D" id="3.40.190.10">
    <property type="entry name" value="Periplasmic binding protein-like II"/>
    <property type="match status" value="2"/>
</dbReference>
<gene>
    <name evidence="3" type="ORF">PQR57_28035</name>
</gene>
<sequence length="345" mass="37690">MKQTARDLRHRVARLFYLSALAAGVAASAGPALAQTPEKLELRYQGWASKVLYPELAEDLGYLAPIKLKWVGNTISGPQDIQAAVTGDVDFGGAFNGSIVKLVAAHAPVKAVISYVGTDKETNGGLFVLQGSPIHSARDLIGRKVGVNTPGAYEQYLVTAYLEKAGLSKEEIQKVVFVAAPPVNLAQLLRQKQLDAVFLEDIIKDKLLADGGATLLTTDYQLFGSFGYASYLFTDRFIAQNPNTVRKFVDGTARAIEWAKNTPRAEVVARLKKIVETRHRNEDTSIVNYWKSAGVGGKGGLIDANDFTTYIDWYVKNGVLKPEQVKPENIYSNQFNPFNQSVAAH</sequence>
<evidence type="ECO:0000313" key="4">
    <source>
        <dbReference type="Proteomes" id="UP001629230"/>
    </source>
</evidence>
<comment type="caution">
    <text evidence="3">The sequence shown here is derived from an EMBL/GenBank/DDBJ whole genome shotgun (WGS) entry which is preliminary data.</text>
</comment>
<dbReference type="SUPFAM" id="SSF53850">
    <property type="entry name" value="Periplasmic binding protein-like II"/>
    <property type="match status" value="1"/>
</dbReference>
<accession>A0ABW9AYQ6</accession>
<dbReference type="Proteomes" id="UP001629230">
    <property type="component" value="Unassembled WGS sequence"/>
</dbReference>
<feature type="chain" id="PRO_5046795731" evidence="1">
    <location>
        <begin position="35"/>
        <end position="345"/>
    </location>
</feature>
<dbReference type="EMBL" id="JAQQEZ010000024">
    <property type="protein sequence ID" value="MFM0004861.1"/>
    <property type="molecule type" value="Genomic_DNA"/>
</dbReference>
<dbReference type="InterPro" id="IPR015168">
    <property type="entry name" value="SsuA/THI5"/>
</dbReference>
<feature type="signal peptide" evidence="1">
    <location>
        <begin position="1"/>
        <end position="34"/>
    </location>
</feature>
<organism evidence="3 4">
    <name type="scientific">Paraburkholderia dipogonis</name>
    <dbReference type="NCBI Taxonomy" id="1211383"/>
    <lineage>
        <taxon>Bacteria</taxon>
        <taxon>Pseudomonadati</taxon>
        <taxon>Pseudomonadota</taxon>
        <taxon>Betaproteobacteria</taxon>
        <taxon>Burkholderiales</taxon>
        <taxon>Burkholderiaceae</taxon>
        <taxon>Paraburkholderia</taxon>
    </lineage>
</organism>
<dbReference type="RefSeq" id="WP_408179692.1">
    <property type="nucleotide sequence ID" value="NZ_JAQQEZ010000024.1"/>
</dbReference>
<dbReference type="PANTHER" id="PTHR30024">
    <property type="entry name" value="ALIPHATIC SULFONATES-BINDING PROTEIN-RELATED"/>
    <property type="match status" value="1"/>
</dbReference>
<reference evidence="3 4" key="1">
    <citation type="journal article" date="2024" name="Chem. Sci.">
        <title>Discovery of megapolipeptins by genome mining of a Burkholderiales bacteria collection.</title>
        <authorList>
            <person name="Paulo B.S."/>
            <person name="Recchia M.J.J."/>
            <person name="Lee S."/>
            <person name="Fergusson C.H."/>
            <person name="Romanowski S.B."/>
            <person name="Hernandez A."/>
            <person name="Krull N."/>
            <person name="Liu D.Y."/>
            <person name="Cavanagh H."/>
            <person name="Bos A."/>
            <person name="Gray C.A."/>
            <person name="Murphy B.T."/>
            <person name="Linington R.G."/>
            <person name="Eustaquio A.S."/>
        </authorList>
    </citation>
    <scope>NUCLEOTIDE SEQUENCE [LARGE SCALE GENOMIC DNA]</scope>
    <source>
        <strain evidence="3 4">RL17-350-BIC-A</strain>
    </source>
</reference>